<feature type="transmembrane region" description="Helical" evidence="1">
    <location>
        <begin position="6"/>
        <end position="30"/>
    </location>
</feature>
<keyword evidence="1" id="KW-0472">Membrane</keyword>
<name>A0A1Y2N6N8_PSEAH</name>
<feature type="transmembrane region" description="Helical" evidence="1">
    <location>
        <begin position="214"/>
        <end position="241"/>
    </location>
</feature>
<dbReference type="PANTHER" id="PTHR36834:SF1">
    <property type="entry name" value="INTEGRAL MEMBRANE PROTEIN"/>
    <property type="match status" value="1"/>
</dbReference>
<sequence length="380" mass="39578">MNDRTFPAIVAVLLGTVIVLAVLVPVVAASYRRRGRFGLRELAVAVAVPVYGLAVMTYTLLPLPEVDAAFCAARSSADGLQLRPFQFVADIARIAGRQEATGVRAWLANSAVQQIVLNVVLFVPLGWLLRGPGRRSTGTAVLAGFGLSLLVETTQYTGNWFLFPCSYRVADVDDLIANTAGALLGALLVALLRPRSDEVIDPGRPAPVTAGRRLLGALCDVLAVAVGGTVLGALVGGLSLAAGMRSPFPGWYAPISELASFWLPLLVFLLVPLFGAGGTIGQRTVRLRPASPDGGVPACGVRLLRVLLGTGGVILLTGPSGSLGVLGFLWSVASLVGLFRTAGHTGLAGRITGLVMIDSRVADRPAAAARPVPNPENRRT</sequence>
<evidence type="ECO:0000256" key="1">
    <source>
        <dbReference type="SAM" id="Phobius"/>
    </source>
</evidence>
<dbReference type="OrthoDB" id="4822551at2"/>
<keyword evidence="4" id="KW-1185">Reference proteome</keyword>
<feature type="domain" description="VanZ-like" evidence="2">
    <location>
        <begin position="50"/>
        <end position="192"/>
    </location>
</feature>
<accession>A0A1Y2N6N8</accession>
<feature type="transmembrane region" description="Helical" evidence="1">
    <location>
        <begin position="141"/>
        <end position="163"/>
    </location>
</feature>
<feature type="transmembrane region" description="Helical" evidence="1">
    <location>
        <begin position="111"/>
        <end position="129"/>
    </location>
</feature>
<reference evidence="3 4" key="1">
    <citation type="submission" date="2016-09" db="EMBL/GenBank/DDBJ databases">
        <title>Pseudonocardia autotrophica DSM535, a candidate organism with high potential of specific P450 cytochromes.</title>
        <authorList>
            <person name="Grumaz C."/>
            <person name="Vainshtein Y."/>
            <person name="Kirstahler P."/>
            <person name="Sohn K."/>
        </authorList>
    </citation>
    <scope>NUCLEOTIDE SEQUENCE [LARGE SCALE GENOMIC DNA]</scope>
    <source>
        <strain evidence="3 4">DSM 535</strain>
    </source>
</reference>
<comment type="caution">
    <text evidence="3">The sequence shown here is derived from an EMBL/GenBank/DDBJ whole genome shotgun (WGS) entry which is preliminary data.</text>
</comment>
<organism evidence="3 4">
    <name type="scientific">Pseudonocardia autotrophica</name>
    <name type="common">Amycolata autotrophica</name>
    <name type="synonym">Nocardia autotrophica</name>
    <dbReference type="NCBI Taxonomy" id="2074"/>
    <lineage>
        <taxon>Bacteria</taxon>
        <taxon>Bacillati</taxon>
        <taxon>Actinomycetota</taxon>
        <taxon>Actinomycetes</taxon>
        <taxon>Pseudonocardiales</taxon>
        <taxon>Pseudonocardiaceae</taxon>
        <taxon>Pseudonocardia</taxon>
    </lineage>
</organism>
<protein>
    <submittedName>
        <fullName evidence="3">VanZ like family protein</fullName>
    </submittedName>
</protein>
<evidence type="ECO:0000313" key="4">
    <source>
        <dbReference type="Proteomes" id="UP000194360"/>
    </source>
</evidence>
<proteinExistence type="predicted"/>
<gene>
    <name evidence="3" type="ORF">BG845_00739</name>
</gene>
<dbReference type="RefSeq" id="WP_085911068.1">
    <property type="nucleotide sequence ID" value="NZ_AP018920.1"/>
</dbReference>
<feature type="transmembrane region" description="Helical" evidence="1">
    <location>
        <begin position="175"/>
        <end position="193"/>
    </location>
</feature>
<feature type="transmembrane region" description="Helical" evidence="1">
    <location>
        <begin position="261"/>
        <end position="281"/>
    </location>
</feature>
<evidence type="ECO:0000313" key="3">
    <source>
        <dbReference type="EMBL" id="OSY43134.1"/>
    </source>
</evidence>
<dbReference type="EMBL" id="MIGB01000003">
    <property type="protein sequence ID" value="OSY43134.1"/>
    <property type="molecule type" value="Genomic_DNA"/>
</dbReference>
<feature type="transmembrane region" description="Helical" evidence="1">
    <location>
        <begin position="42"/>
        <end position="61"/>
    </location>
</feature>
<evidence type="ECO:0000259" key="2">
    <source>
        <dbReference type="Pfam" id="PF04892"/>
    </source>
</evidence>
<keyword evidence="1" id="KW-0812">Transmembrane</keyword>
<dbReference type="PANTHER" id="PTHR36834">
    <property type="entry name" value="MEMBRANE PROTEIN-RELATED"/>
    <property type="match status" value="1"/>
</dbReference>
<dbReference type="STRING" id="2074.BG845_00739"/>
<keyword evidence="1" id="KW-1133">Transmembrane helix</keyword>
<dbReference type="Pfam" id="PF04892">
    <property type="entry name" value="VanZ"/>
    <property type="match status" value="1"/>
</dbReference>
<dbReference type="Proteomes" id="UP000194360">
    <property type="component" value="Unassembled WGS sequence"/>
</dbReference>
<dbReference type="InterPro" id="IPR053150">
    <property type="entry name" value="Teicoplanin_resist-assoc"/>
</dbReference>
<dbReference type="AlphaFoldDB" id="A0A1Y2N6N8"/>
<dbReference type="InterPro" id="IPR006976">
    <property type="entry name" value="VanZ-like"/>
</dbReference>